<keyword evidence="8" id="KW-1185">Reference proteome</keyword>
<evidence type="ECO:0000256" key="2">
    <source>
        <dbReference type="ARBA" id="ARBA00023136"/>
    </source>
</evidence>
<dbReference type="Proteomes" id="UP001201273">
    <property type="component" value="Unassembled WGS sequence"/>
</dbReference>
<dbReference type="InterPro" id="IPR006664">
    <property type="entry name" value="OMP_bac"/>
</dbReference>
<feature type="domain" description="OmpA-like" evidence="6">
    <location>
        <begin position="379"/>
        <end position="497"/>
    </location>
</feature>
<evidence type="ECO:0000256" key="5">
    <source>
        <dbReference type="SAM" id="SignalP"/>
    </source>
</evidence>
<dbReference type="InterPro" id="IPR036737">
    <property type="entry name" value="OmpA-like_sf"/>
</dbReference>
<comment type="caution">
    <text evidence="7">The sequence shown here is derived from an EMBL/GenBank/DDBJ whole genome shotgun (WGS) entry which is preliminary data.</text>
</comment>
<accession>A0ABS8W6F1</accession>
<organism evidence="7 8">
    <name type="scientific">Motilimonas cestriensis</name>
    <dbReference type="NCBI Taxonomy" id="2742685"/>
    <lineage>
        <taxon>Bacteria</taxon>
        <taxon>Pseudomonadati</taxon>
        <taxon>Pseudomonadota</taxon>
        <taxon>Gammaproteobacteria</taxon>
        <taxon>Alteromonadales</taxon>
        <taxon>Alteromonadales genera incertae sedis</taxon>
        <taxon>Motilimonas</taxon>
    </lineage>
</organism>
<keyword evidence="2 4" id="KW-0472">Membrane</keyword>
<dbReference type="PROSITE" id="PS51123">
    <property type="entry name" value="OMPA_2"/>
    <property type="match status" value="1"/>
</dbReference>
<feature type="chain" id="PRO_5045915382" evidence="5">
    <location>
        <begin position="20"/>
        <end position="499"/>
    </location>
</feature>
<dbReference type="InterPro" id="IPR050330">
    <property type="entry name" value="Bact_OuterMem_StrucFunc"/>
</dbReference>
<evidence type="ECO:0000256" key="4">
    <source>
        <dbReference type="PROSITE-ProRule" id="PRU00473"/>
    </source>
</evidence>
<evidence type="ECO:0000256" key="3">
    <source>
        <dbReference type="ARBA" id="ARBA00023237"/>
    </source>
</evidence>
<dbReference type="RefSeq" id="WP_233051263.1">
    <property type="nucleotide sequence ID" value="NZ_JAIMJA010000002.1"/>
</dbReference>
<protein>
    <submittedName>
        <fullName evidence="7">OmpA family protein</fullName>
    </submittedName>
</protein>
<reference evidence="7 8" key="1">
    <citation type="journal article" date="2022" name="Environ. Microbiol. Rep.">
        <title>Eco-phylogenetic analyses reveal divergent evolution of vitamin B12 metabolism in the marine bacterial family 'Psychromonadaceae'.</title>
        <authorList>
            <person name="Jin X."/>
            <person name="Yang Y."/>
            <person name="Cao H."/>
            <person name="Gao B."/>
            <person name="Zhao Z."/>
        </authorList>
    </citation>
    <scope>NUCLEOTIDE SEQUENCE [LARGE SCALE GENOMIC DNA]</scope>
    <source>
        <strain evidence="7 8">MKS20</strain>
    </source>
</reference>
<evidence type="ECO:0000259" key="6">
    <source>
        <dbReference type="PROSITE" id="PS51123"/>
    </source>
</evidence>
<dbReference type="PRINTS" id="PR01021">
    <property type="entry name" value="OMPADOMAIN"/>
</dbReference>
<evidence type="ECO:0000313" key="7">
    <source>
        <dbReference type="EMBL" id="MCE2593667.1"/>
    </source>
</evidence>
<dbReference type="Gene3D" id="3.30.1330.60">
    <property type="entry name" value="OmpA-like domain"/>
    <property type="match status" value="1"/>
</dbReference>
<dbReference type="Pfam" id="PF00691">
    <property type="entry name" value="OmpA"/>
    <property type="match status" value="1"/>
</dbReference>
<comment type="subcellular location">
    <subcellularLocation>
        <location evidence="1">Cell outer membrane</location>
    </subcellularLocation>
</comment>
<dbReference type="InterPro" id="IPR006665">
    <property type="entry name" value="OmpA-like"/>
</dbReference>
<keyword evidence="3" id="KW-0998">Cell outer membrane</keyword>
<sequence length="499" mass="55720">MRNIVSALFLSSVSGLALANNGQFVIAKHELGTSLATTQYSYVPVEIHADTSGKNYTTLSGAYASYVQEIDGKHGLHYRHWLNEVKAKLTAAGYQINLECAEQCSTKPYRAKIDDNFRYDGLYKVGYTNAKKNQFGYITAVKGSADQQEAVIVFAKQGYKDALLLAYEQISSTPMPSAGVKVDNNFTIKPIDFSQLKPAKKDANGAVDHPMLTRFPGSYLVWSSRNDFEPYPLITGPYKKKIPTKTVEGKVTTLNYRIDKHVGPYAVHKNYMNALLDNDFQIIFECSATTCGNMILRDNLKNTVFAKNHKSDIYNMDKKSHFYLFTAEKQTPEGKIYTSMYSYQNSGKYEVEFVADIIEEKSVSQADLNIDSDSLTKEIAAKGSVSLYGIEFDFNKHTIKESSTPQLNEIADFLKKQDQITLYVVGHTDNKGAFDYNQGLAQKRAAEVVKVLTQNYQIKPSRLHPVGVGPVAPKAANDSDSNMQKNRRVELVLKSPLAI</sequence>
<dbReference type="EMBL" id="JAIMJA010000002">
    <property type="protein sequence ID" value="MCE2593667.1"/>
    <property type="molecule type" value="Genomic_DNA"/>
</dbReference>
<proteinExistence type="predicted"/>
<dbReference type="PANTHER" id="PTHR30329">
    <property type="entry name" value="STATOR ELEMENT OF FLAGELLAR MOTOR COMPLEX"/>
    <property type="match status" value="1"/>
</dbReference>
<dbReference type="SUPFAM" id="SSF103088">
    <property type="entry name" value="OmpA-like"/>
    <property type="match status" value="1"/>
</dbReference>
<gene>
    <name evidence="7" type="ORF">K6Y31_02420</name>
</gene>
<evidence type="ECO:0000256" key="1">
    <source>
        <dbReference type="ARBA" id="ARBA00004442"/>
    </source>
</evidence>
<dbReference type="PANTHER" id="PTHR30329:SF21">
    <property type="entry name" value="LIPOPROTEIN YIAD-RELATED"/>
    <property type="match status" value="1"/>
</dbReference>
<dbReference type="CDD" id="cd07185">
    <property type="entry name" value="OmpA_C-like"/>
    <property type="match status" value="1"/>
</dbReference>
<feature type="signal peptide" evidence="5">
    <location>
        <begin position="1"/>
        <end position="19"/>
    </location>
</feature>
<name>A0ABS8W6F1_9GAMM</name>
<evidence type="ECO:0000313" key="8">
    <source>
        <dbReference type="Proteomes" id="UP001201273"/>
    </source>
</evidence>
<keyword evidence="5" id="KW-0732">Signal</keyword>